<dbReference type="Proteomes" id="UP000014228">
    <property type="component" value="Segment"/>
</dbReference>
<evidence type="ECO:0000313" key="1">
    <source>
        <dbReference type="EMBL" id="AGI61687.1"/>
    </source>
</evidence>
<reference evidence="1 2" key="1">
    <citation type="submission" date="2012-11" db="EMBL/GenBank/DDBJ databases">
        <authorList>
            <person name="Chang K.-C."/>
            <person name="Hung W.-T."/>
            <person name="Liou M.-L."/>
            <person name="Tang C.Y."/>
            <person name="Lu C.-W."/>
            <person name="Soo P.-C."/>
            <person name="Liu C.-C."/>
        </authorList>
    </citation>
    <scope>NUCLEOTIDE SEQUENCE [LARGE SCALE GENOMIC DNA]</scope>
</reference>
<dbReference type="GeneID" id="16193362"/>
<dbReference type="RefSeq" id="YP_008126097.1">
    <property type="nucleotide sequence ID" value="NC_021533.1"/>
</dbReference>
<accession>R9R4B6</accession>
<protein>
    <submittedName>
        <fullName evidence="1">Minor tail subunit</fullName>
    </submittedName>
</protein>
<keyword evidence="2" id="KW-1185">Reference proteome</keyword>
<name>R9R4B6_9CAUD</name>
<sequence>MASVTAVTRPRSARGMCFSISVATASTTRGTSVLAISLPMVFRIMGVLSVYDVK</sequence>
<dbReference type="EMBL" id="KC172839">
    <property type="protein sequence ID" value="AGI61687.1"/>
    <property type="molecule type" value="Genomic_DNA"/>
</dbReference>
<proteinExistence type="predicted"/>
<dbReference type="KEGG" id="vg:16193362"/>
<evidence type="ECO:0000313" key="2">
    <source>
        <dbReference type="Proteomes" id="UP000014228"/>
    </source>
</evidence>
<gene>
    <name evidence="1" type="ORF">CKC_6</name>
</gene>
<organism evidence="1 2">
    <name type="scientific">Mycobacterium phage BTCU-1</name>
    <dbReference type="NCBI Taxonomy" id="1262532"/>
    <lineage>
        <taxon>Viruses</taxon>
        <taxon>Duplodnaviria</taxon>
        <taxon>Heunggongvirae</taxon>
        <taxon>Uroviricota</taxon>
        <taxon>Caudoviricetes</taxon>
        <taxon>Veracruzvirus</taxon>
        <taxon>Veracruzvirus BTCU1</taxon>
    </lineage>
</organism>